<dbReference type="EMBL" id="SZVO01000010">
    <property type="protein sequence ID" value="TKT90185.1"/>
    <property type="molecule type" value="Genomic_DNA"/>
</dbReference>
<dbReference type="InterPro" id="IPR036388">
    <property type="entry name" value="WH-like_DNA-bd_sf"/>
</dbReference>
<feature type="domain" description="Helix-hairpin-helix DNA-binding motif class 1" evidence="2">
    <location>
        <begin position="45"/>
        <end position="64"/>
    </location>
</feature>
<dbReference type="InterPro" id="IPR003583">
    <property type="entry name" value="Hlx-hairpin-Hlx_DNA-bd_motif"/>
</dbReference>
<dbReference type="AlphaFoldDB" id="A0A4U6D1P6"/>
<sequence length="379" mass="41782">MSENPESEKLCTLALVNTPGIGSVTIRQLISYCGSAEKVFSSDYKKLIKIPGIGEKAARSILKKDGLAEAEKEWQNCIKSGARLHFFSDSTYPNRLKSLYDAPVVLYSKGNFDYNSYRTVGIVGTRQVTEYGKSVTENIIKDLIPYNPLVISGLAYGVDITAHRACLKNDLATVGVMASGLNVIYPAVHQKTAAEMLEKGGLVTENALATKPDFMRFPARNRIIAGLSDVTIVVESAKKGGSLITVDFAQNYHREVFAVPGNIFNPQSEGCNQLVRDNKACIFISVQDMADSIGWNLENKERILDVQDKEVPNESTFIFDGFTQDEGQILSLLKRQGNMQLDELSWQSGLHLNKLATLLLNLEFQGMVKSLPGKKYGLI</sequence>
<dbReference type="SUPFAM" id="SSF47781">
    <property type="entry name" value="RuvA domain 2-like"/>
    <property type="match status" value="1"/>
</dbReference>
<dbReference type="InterPro" id="IPR057666">
    <property type="entry name" value="DrpA_SLOG"/>
</dbReference>
<evidence type="ECO:0000256" key="1">
    <source>
        <dbReference type="ARBA" id="ARBA00006525"/>
    </source>
</evidence>
<evidence type="ECO:0000259" key="2">
    <source>
        <dbReference type="SMART" id="SM00278"/>
    </source>
</evidence>
<dbReference type="InterPro" id="IPR010994">
    <property type="entry name" value="RuvA_2-like"/>
</dbReference>
<organism evidence="3 4">
    <name type="scientific">Dyadobacter frigoris</name>
    <dbReference type="NCBI Taxonomy" id="2576211"/>
    <lineage>
        <taxon>Bacteria</taxon>
        <taxon>Pseudomonadati</taxon>
        <taxon>Bacteroidota</taxon>
        <taxon>Cytophagia</taxon>
        <taxon>Cytophagales</taxon>
        <taxon>Spirosomataceae</taxon>
        <taxon>Dyadobacter</taxon>
    </lineage>
</organism>
<evidence type="ECO:0000313" key="3">
    <source>
        <dbReference type="EMBL" id="TKT90185.1"/>
    </source>
</evidence>
<reference evidence="3 4" key="1">
    <citation type="submission" date="2019-05" db="EMBL/GenBank/DDBJ databases">
        <title>Dyadobacter AR-3-8 sp. nov., isolated from arctic soil.</title>
        <authorList>
            <person name="Chaudhary D.K."/>
        </authorList>
    </citation>
    <scope>NUCLEOTIDE SEQUENCE [LARGE SCALE GENOMIC DNA]</scope>
    <source>
        <strain evidence="3 4">AR-3-8</strain>
    </source>
</reference>
<dbReference type="Gene3D" id="1.10.10.10">
    <property type="entry name" value="Winged helix-like DNA-binding domain superfamily/Winged helix DNA-binding domain"/>
    <property type="match status" value="1"/>
</dbReference>
<dbReference type="GO" id="GO:0009294">
    <property type="term" value="P:DNA-mediated transformation"/>
    <property type="evidence" value="ECO:0007669"/>
    <property type="project" value="InterPro"/>
</dbReference>
<dbReference type="OrthoDB" id="9785707at2"/>
<dbReference type="GO" id="GO:0006281">
    <property type="term" value="P:DNA repair"/>
    <property type="evidence" value="ECO:0007669"/>
    <property type="project" value="InterPro"/>
</dbReference>
<comment type="similarity">
    <text evidence="1">Belongs to the DprA/Smf family.</text>
</comment>
<dbReference type="Pfam" id="PF17782">
    <property type="entry name" value="WHD_DprA"/>
    <property type="match status" value="1"/>
</dbReference>
<dbReference type="InterPro" id="IPR041614">
    <property type="entry name" value="DprA_WH"/>
</dbReference>
<dbReference type="Pfam" id="PF02481">
    <property type="entry name" value="DNA_processg_A"/>
    <property type="match status" value="1"/>
</dbReference>
<protein>
    <submittedName>
        <fullName evidence="3">DNA-protecting protein DprA</fullName>
    </submittedName>
</protein>
<evidence type="ECO:0000313" key="4">
    <source>
        <dbReference type="Proteomes" id="UP000304900"/>
    </source>
</evidence>
<dbReference type="SUPFAM" id="SSF102405">
    <property type="entry name" value="MCP/YpsA-like"/>
    <property type="match status" value="1"/>
</dbReference>
<name>A0A4U6D1P6_9BACT</name>
<keyword evidence="4" id="KW-1185">Reference proteome</keyword>
<feature type="domain" description="Helix-hairpin-helix DNA-binding motif class 1" evidence="2">
    <location>
        <begin position="13"/>
        <end position="32"/>
    </location>
</feature>
<dbReference type="SMART" id="SM00278">
    <property type="entry name" value="HhH1"/>
    <property type="match status" value="2"/>
</dbReference>
<dbReference type="PANTHER" id="PTHR43022:SF1">
    <property type="entry name" value="PROTEIN SMF"/>
    <property type="match status" value="1"/>
</dbReference>
<dbReference type="Proteomes" id="UP000304900">
    <property type="component" value="Unassembled WGS sequence"/>
</dbReference>
<dbReference type="RefSeq" id="WP_137341948.1">
    <property type="nucleotide sequence ID" value="NZ_SZVO01000010.1"/>
</dbReference>
<dbReference type="GO" id="GO:0003677">
    <property type="term" value="F:DNA binding"/>
    <property type="evidence" value="ECO:0007669"/>
    <property type="project" value="InterPro"/>
</dbReference>
<gene>
    <name evidence="3" type="primary">dprA</name>
    <name evidence="3" type="ORF">FDK13_20825</name>
</gene>
<dbReference type="NCBIfam" id="TIGR00732">
    <property type="entry name" value="dprA"/>
    <property type="match status" value="1"/>
</dbReference>
<comment type="caution">
    <text evidence="3">The sequence shown here is derived from an EMBL/GenBank/DDBJ whole genome shotgun (WGS) entry which is preliminary data.</text>
</comment>
<accession>A0A4U6D1P6</accession>
<dbReference type="PANTHER" id="PTHR43022">
    <property type="entry name" value="PROTEIN SMF"/>
    <property type="match status" value="1"/>
</dbReference>
<proteinExistence type="inferred from homology"/>
<dbReference type="Gene3D" id="3.40.50.450">
    <property type="match status" value="1"/>
</dbReference>
<dbReference type="Pfam" id="PF14520">
    <property type="entry name" value="HHH_5"/>
    <property type="match status" value="1"/>
</dbReference>
<dbReference type="InterPro" id="IPR003488">
    <property type="entry name" value="DprA"/>
</dbReference>